<sequence length="69" mass="8681">MGLIECQRLRTLESDYLKMRWKINKYEKLVSMLDREKHSEEFIERTSTRLAFFRVQQEEIWDMIRSFYK</sequence>
<proteinExistence type="predicted"/>
<name>A0A2Z3DSH7_9CAUD</name>
<dbReference type="KEGG" id="vg:77949028"/>
<reference evidence="2" key="1">
    <citation type="submission" date="2018-01" db="EMBL/GenBank/DDBJ databases">
        <authorList>
            <person name="van Mierlo J.T."/>
            <person name="Hagens S."/>
            <person name="Witte S."/>
            <person name="Klamert S."/>
            <person name="van de Straat L."/>
        </authorList>
    </citation>
    <scope>NUCLEOTIDE SEQUENCE [LARGE SCALE GENOMIC DNA]</scope>
</reference>
<protein>
    <submittedName>
        <fullName evidence="1">Uncharacterized protein</fullName>
    </submittedName>
</protein>
<dbReference type="EMBL" id="MG748548">
    <property type="protein sequence ID" value="AVZ45156.1"/>
    <property type="molecule type" value="Genomic_DNA"/>
</dbReference>
<organism evidence="1 2">
    <name type="scientific">Escherichia phage EP335</name>
    <dbReference type="NCBI Taxonomy" id="2070199"/>
    <lineage>
        <taxon>Viruses</taxon>
        <taxon>Duplodnaviria</taxon>
        <taxon>Heunggongvirae</taxon>
        <taxon>Uroviricota</taxon>
        <taxon>Caudoviricetes</taxon>
        <taxon>Mktvariviridae</taxon>
        <taxon>Gordonclarkvirinae</taxon>
        <taxon>Nieuwekanaalvirus</taxon>
        <taxon>Nieuwekanaalvirus EP335</taxon>
    </lineage>
</organism>
<evidence type="ECO:0000313" key="2">
    <source>
        <dbReference type="Proteomes" id="UP000257884"/>
    </source>
</evidence>
<dbReference type="RefSeq" id="YP_010672741.1">
    <property type="nucleotide sequence ID" value="NC_070979.1"/>
</dbReference>
<dbReference type="Proteomes" id="UP000257884">
    <property type="component" value="Segment"/>
</dbReference>
<dbReference type="GeneID" id="77949028"/>
<accession>A0A2Z3DSH7</accession>
<evidence type="ECO:0000313" key="1">
    <source>
        <dbReference type="EMBL" id="AVZ45156.1"/>
    </source>
</evidence>
<keyword evidence="2" id="KW-1185">Reference proteome</keyword>